<feature type="compositionally biased region" description="Low complexity" evidence="1">
    <location>
        <begin position="2258"/>
        <end position="2277"/>
    </location>
</feature>
<dbReference type="VEuPathDB" id="CryptoDB:Cvel_19599"/>
<feature type="compositionally biased region" description="Low complexity" evidence="1">
    <location>
        <begin position="2574"/>
        <end position="2591"/>
    </location>
</feature>
<feature type="region of interest" description="Disordered" evidence="1">
    <location>
        <begin position="2981"/>
        <end position="3044"/>
    </location>
</feature>
<evidence type="ECO:0000259" key="2">
    <source>
        <dbReference type="Pfam" id="PF26180"/>
    </source>
</evidence>
<feature type="region of interest" description="Disordered" evidence="1">
    <location>
        <begin position="2251"/>
        <end position="2280"/>
    </location>
</feature>
<feature type="compositionally biased region" description="Basic and acidic residues" evidence="1">
    <location>
        <begin position="423"/>
        <end position="440"/>
    </location>
</feature>
<feature type="compositionally biased region" description="Low complexity" evidence="1">
    <location>
        <begin position="1625"/>
        <end position="1645"/>
    </location>
</feature>
<feature type="compositionally biased region" description="Basic and acidic residues" evidence="1">
    <location>
        <begin position="2434"/>
        <end position="2443"/>
    </location>
</feature>
<feature type="region of interest" description="Disordered" evidence="1">
    <location>
        <begin position="2342"/>
        <end position="2378"/>
    </location>
</feature>
<feature type="region of interest" description="Disordered" evidence="1">
    <location>
        <begin position="933"/>
        <end position="1323"/>
    </location>
</feature>
<feature type="compositionally biased region" description="Low complexity" evidence="1">
    <location>
        <begin position="2459"/>
        <end position="2479"/>
    </location>
</feature>
<feature type="region of interest" description="Disordered" evidence="1">
    <location>
        <begin position="1798"/>
        <end position="2160"/>
    </location>
</feature>
<feature type="region of interest" description="Disordered" evidence="1">
    <location>
        <begin position="1398"/>
        <end position="1433"/>
    </location>
</feature>
<feature type="compositionally biased region" description="Polar residues" evidence="1">
    <location>
        <begin position="1858"/>
        <end position="1878"/>
    </location>
</feature>
<feature type="compositionally biased region" description="Low complexity" evidence="1">
    <location>
        <begin position="2982"/>
        <end position="2992"/>
    </location>
</feature>
<feature type="compositionally biased region" description="Basic and acidic residues" evidence="1">
    <location>
        <begin position="610"/>
        <end position="636"/>
    </location>
</feature>
<feature type="region of interest" description="Disordered" evidence="1">
    <location>
        <begin position="380"/>
        <end position="473"/>
    </location>
</feature>
<feature type="compositionally biased region" description="Basic and acidic residues" evidence="1">
    <location>
        <begin position="3490"/>
        <end position="3505"/>
    </location>
</feature>
<feature type="region of interest" description="Disordered" evidence="1">
    <location>
        <begin position="2807"/>
        <end position="2863"/>
    </location>
</feature>
<proteinExistence type="predicted"/>
<feature type="compositionally biased region" description="Polar residues" evidence="1">
    <location>
        <begin position="1126"/>
        <end position="1158"/>
    </location>
</feature>
<feature type="compositionally biased region" description="Low complexity" evidence="1">
    <location>
        <begin position="2180"/>
        <end position="2205"/>
    </location>
</feature>
<feature type="compositionally biased region" description="Basic residues" evidence="1">
    <location>
        <begin position="460"/>
        <end position="470"/>
    </location>
</feature>
<feature type="compositionally biased region" description="Low complexity" evidence="1">
    <location>
        <begin position="3316"/>
        <end position="3327"/>
    </location>
</feature>
<gene>
    <name evidence="3" type="ORF">Cvel_19599.t2.CR2</name>
</gene>
<evidence type="ECO:0000313" key="3">
    <source>
        <dbReference type="EMBL" id="CUC09400.1"/>
    </source>
</evidence>
<feature type="region of interest" description="Disordered" evidence="1">
    <location>
        <begin position="1340"/>
        <end position="1362"/>
    </location>
</feature>
<feature type="region of interest" description="Disordered" evidence="1">
    <location>
        <begin position="2542"/>
        <end position="2591"/>
    </location>
</feature>
<feature type="compositionally biased region" description="Basic and acidic residues" evidence="1">
    <location>
        <begin position="3438"/>
        <end position="3454"/>
    </location>
</feature>
<feature type="compositionally biased region" description="Low complexity" evidence="1">
    <location>
        <begin position="1216"/>
        <end position="1227"/>
    </location>
</feature>
<feature type="region of interest" description="Disordered" evidence="1">
    <location>
        <begin position="2172"/>
        <end position="2224"/>
    </location>
</feature>
<feature type="compositionally biased region" description="Low complexity" evidence="1">
    <location>
        <begin position="3150"/>
        <end position="3161"/>
    </location>
</feature>
<feature type="region of interest" description="Disordered" evidence="1">
    <location>
        <begin position="2406"/>
        <end position="2488"/>
    </location>
</feature>
<dbReference type="InterPro" id="IPR043519">
    <property type="entry name" value="NT_sf"/>
</dbReference>
<feature type="compositionally biased region" description="Polar residues" evidence="1">
    <location>
        <begin position="3205"/>
        <end position="3215"/>
    </location>
</feature>
<feature type="domain" description="PAP/OAS1 substrate-binding-related" evidence="2">
    <location>
        <begin position="190"/>
        <end position="276"/>
    </location>
</feature>
<organism evidence="3">
    <name type="scientific">Chromera velia CCMP2878</name>
    <dbReference type="NCBI Taxonomy" id="1169474"/>
    <lineage>
        <taxon>Eukaryota</taxon>
        <taxon>Sar</taxon>
        <taxon>Alveolata</taxon>
        <taxon>Colpodellida</taxon>
        <taxon>Chromeraceae</taxon>
        <taxon>Chromera</taxon>
    </lineage>
</organism>
<dbReference type="SUPFAM" id="SSF81301">
    <property type="entry name" value="Nucleotidyltransferase"/>
    <property type="match status" value="1"/>
</dbReference>
<feature type="region of interest" description="Disordered" evidence="1">
    <location>
        <begin position="3581"/>
        <end position="3631"/>
    </location>
</feature>
<dbReference type="EMBL" id="CDMZ01000777">
    <property type="protein sequence ID" value="CUC09400.1"/>
    <property type="molecule type" value="Genomic_DNA"/>
</dbReference>
<feature type="compositionally biased region" description="Low complexity" evidence="1">
    <location>
        <begin position="3025"/>
        <end position="3036"/>
    </location>
</feature>
<feature type="region of interest" description="Disordered" evidence="1">
    <location>
        <begin position="3057"/>
        <end position="3166"/>
    </location>
</feature>
<feature type="compositionally biased region" description="Low complexity" evidence="1">
    <location>
        <begin position="1301"/>
        <end position="1317"/>
    </location>
</feature>
<feature type="compositionally biased region" description="Low complexity" evidence="1">
    <location>
        <begin position="2818"/>
        <end position="2832"/>
    </location>
</feature>
<feature type="compositionally biased region" description="Low complexity" evidence="1">
    <location>
        <begin position="637"/>
        <end position="653"/>
    </location>
</feature>
<dbReference type="Gene3D" id="1.10.1410.10">
    <property type="match status" value="1"/>
</dbReference>
<accession>A0A0K6S7C8</accession>
<feature type="compositionally biased region" description="Basic and acidic residues" evidence="1">
    <location>
        <begin position="315"/>
        <end position="326"/>
    </location>
</feature>
<feature type="compositionally biased region" description="Basic and acidic residues" evidence="1">
    <location>
        <begin position="1896"/>
        <end position="1911"/>
    </location>
</feature>
<feature type="region of interest" description="Disordered" evidence="1">
    <location>
        <begin position="280"/>
        <end position="360"/>
    </location>
</feature>
<feature type="compositionally biased region" description="Polar residues" evidence="1">
    <location>
        <begin position="2615"/>
        <end position="2633"/>
    </location>
</feature>
<feature type="compositionally biased region" description="Basic and acidic residues" evidence="1">
    <location>
        <begin position="2059"/>
        <end position="2078"/>
    </location>
</feature>
<feature type="region of interest" description="Disordered" evidence="1">
    <location>
        <begin position="2615"/>
        <end position="2663"/>
    </location>
</feature>
<feature type="region of interest" description="Disordered" evidence="1">
    <location>
        <begin position="745"/>
        <end position="767"/>
    </location>
</feature>
<feature type="compositionally biased region" description="Gly residues" evidence="1">
    <location>
        <begin position="1249"/>
        <end position="1267"/>
    </location>
</feature>
<name>A0A0K6S7C8_9ALVE</name>
<feature type="compositionally biased region" description="Basic and acidic residues" evidence="1">
    <location>
        <begin position="2110"/>
        <end position="2134"/>
    </location>
</feature>
<feature type="compositionally biased region" description="Basic and acidic residues" evidence="1">
    <location>
        <begin position="296"/>
        <end position="308"/>
    </location>
</feature>
<feature type="region of interest" description="Disordered" evidence="1">
    <location>
        <begin position="3310"/>
        <end position="3535"/>
    </location>
</feature>
<feature type="compositionally biased region" description="Polar residues" evidence="1">
    <location>
        <begin position="1504"/>
        <end position="1514"/>
    </location>
</feature>
<feature type="compositionally biased region" description="Pro residues" evidence="1">
    <location>
        <begin position="2448"/>
        <end position="2458"/>
    </location>
</feature>
<dbReference type="Pfam" id="PF26180">
    <property type="entry name" value="PAP-OAS1"/>
    <property type="match status" value="1"/>
</dbReference>
<feature type="compositionally biased region" description="Pro residues" evidence="1">
    <location>
        <begin position="1073"/>
        <end position="1088"/>
    </location>
</feature>
<evidence type="ECO:0000256" key="1">
    <source>
        <dbReference type="SAM" id="MobiDB-lite"/>
    </source>
</evidence>
<protein>
    <recommendedName>
        <fullName evidence="2">PAP/OAS1 substrate-binding-related domain-containing protein</fullName>
    </recommendedName>
</protein>
<feature type="compositionally biased region" description="Pro residues" evidence="1">
    <location>
        <begin position="285"/>
        <end position="295"/>
    </location>
</feature>
<feature type="region of interest" description="Disordered" evidence="1">
    <location>
        <begin position="603"/>
        <end position="702"/>
    </location>
</feature>
<feature type="compositionally biased region" description="Basic and acidic residues" evidence="1">
    <location>
        <begin position="1803"/>
        <end position="1815"/>
    </location>
</feature>
<dbReference type="PANTHER" id="PTHR45979">
    <property type="entry name" value="PAP/OAS1 SUBSTRATE-BINDING DOMAIN SUPERFAMILY"/>
    <property type="match status" value="1"/>
</dbReference>
<feature type="compositionally biased region" description="Polar residues" evidence="1">
    <location>
        <begin position="3085"/>
        <end position="3097"/>
    </location>
</feature>
<feature type="region of interest" description="Disordered" evidence="1">
    <location>
        <begin position="3195"/>
        <end position="3223"/>
    </location>
</feature>
<sequence length="3631" mass="383383">MPVVAGEGADDEGQQISDSIPSAIDTQIEEEMDDWISHFIHQIGPSPCSENLRRSIFAYVRYLILDTIERDPSSAHSHVAVFRYGSLPLMTYLPDGDIDVGFITYKSNGVIEEDSKAEHYLDLLFKRFCTDELSNHPLFPIRHPVVVHAEVRVLKCSVRGVALDVSANKIGGCSSFVFLDLIDRRLLNFHLFKRSLLLIKSWCAYESHTLGSRNGLMATYAVETLALCVFHMFGGKLKTPLQVFAAFLEYFSDFDWNSSAVTVCGPISLQRLKEISDPQFLQDQIPPPPPPPPPPELRHLEAGGREETSSGDGGRGAEGEHEEKQKGNGTGVEGKEIRDISSKDGRATPLPQANGGTGVVSASVSGCALLGDPRAEREAVAEAWGGSGASSSSSSSFGVWGEREGNDGTAVQGEGEQVVEMNKGGEREEAQRRETEKEANHIGAAVGGEGVEMAVGGEKKQKKKKRNRGPSRREMETVEFVEECRARFCRAYRYFCAPANRGGLRGPTGGPGAMKQMRGVGGRVGPVMGFAFKNLNVVDPLNNLNNLGRSVSPSSFYRSVGSGCPASLCRVFPNSLRLLQGLSFDVDPFIQLAPVNHPETLRNQGLDCGGMERESDDLHSHSCRGKEKDKDRELLHSSRGASSLSSPDSPSVGAGTGTGRVGASEFVCSAGAERGERERVSVVSSEGGTHMTGECVSDRPQTHAETFSSSSVRWNNLGVLEFYRPATASGAGGWEVGRKVATRRAAVRDEEGGEEGEGDPDNTFQPPPITAYRMDPTIYAHPYPYIEALSHPQDGNVFMSPPMMQRQRLELERSKFFCSDAIEVSHQLELCRLLHLPWQPSITTPDDSFRLPEVLNRISRFLNFAASAPEDHTLLLQAAVPTHSMHPPPHPLMFHMQQQMAASQGMLPHFPAPHPLSSPMSMHMHITHAFTHPRTQHGGSMMPPSVHGYSPALSGGQFEHHRRAQAGQGPVPSLDRVFAGHPNSQLPPSHPPPQPHQHQHPQTAHPLEGEIDGGGIGEYLDVATGPNGPMQPYAGAPSLQDRRGPPPPFTPLPPLAGPGGIHPPAPHIQSPSGPFPPSDLPTHLPPPYHSHQDGPTVQTPNGHFKQRRLPLHHPETTQTEEGEVSVSVSAQVNTTSTKSLHPSRAPVSTSQSTQQHMQPPSRPPSRHSPSDGNSAGAREGGGTNSSVPGSSGPGGKNQQSGPTAPTSGPGPGGQKGQQQAQRFQPKQKGGGSSESGNSTATREREKDGAGGGTASGGRTGQQQGKGEGTSRPSGLAGGTGGGGSGGMSVHMLEGGADTYVSCSPPSSSSLCAPSSPRGRGGGGVAVTECVPAVAGLKGEVQSVGGEGEEEGNIDSSLAQNDRKGLGCEGSGAVLLLRENHLKESLKSESLAQQELVEMERTERDDAGSMSQQSTALSGVGKKKKKHKNKPLEAAKDFNYENSIYSPPTLLTAPLQPGAHSSLEPNRPCLAGVSSSVNAGAPSCPSSIALPHAVEASVYEEDAANQGTHPIQSIHSGPREVEGGDTGNSSDDAVTVMSAHSHRNHPNPPPHFSLDPMHQPMQSHEDRGQPPPPPPQILPSTSIGSQPPHINPHGSFSDPSLPLFPPPNYVPQQYPLSAFPPPPPADASSSSSSSAAHQPQLLSASAHMAPLPGPPLGESSASVARVPQDPSDHPVAPSSSSSSSSSFHMNAESCAFFPSVQTLERWKKSCNADLERSAAVACESLEREKSLVAGAAAGVETAEPKRSFEAIHAHLFVRQTADPVKVPFPVSSQTAPYPASHPGSSPFAETLCYPAPVPLSFSPDTRKEGENDERAAAKSLQASHYTSVGPLEERREARLGSTVSGSEGVQKKAEEVQSVFPNKSSAPLPNLCGEQTVSAAASDPHPPCVDRNSLQEFVKEESERGREEENERQGSLASLGGFLDGADERRKRHDVGGDYESEAHGARGSASLEEAEERGVCRAPSASVGPKKALPFPHGPLLGSLSSLSPLRSCLSVRRNSPSASSSPSSSSMKTAPTYRRRAASECSVLSHLSPRGRTEASPSPLSDRSRKSVCRRRDRNLQREGAEERTRERERETATESPPTGLQPSKRDARLMISSRTYPSGSSGRVRRDPRDSRDRGGFGVREDDKELSSHDAASVSLGRTETGEEKEKSASLLGKGVEAEDRFFLLSTGTGTGTGTPSVGPVPTGTHTSTPSSPSFSSPLHHPHHLTAGRSGAGANPEGESRFVFKTPSCSSSGVLVRQRQGAPCALHAQRRSSPSLSADFPLSSSSASGSSRTLMRERVASLPPLHPPLPKSNSLSETVSATGSLVTSAAAAAAISAENSGGLFIAPPLLFRSSSSATTEEVGPSGLSRGSFLKGERRDTRGGGHGLKMVRNSWPNTSSVPLISAEDSIASSSSVFVSSSLCEKERGKEKHREKEKPLLATPSSVLRLPEKEREAARETPPSGAPFAPPLRPTPFSSVVSTPPLAHSSSSSSSFKLSQRMGGGREHVHLSGLVLSSSTGEKGGEGEPLIGGRLLQFPFNDDMASASSLFVVDQRAGGGGVQRTRERDVSGLLLRSGGGKRGERRERLGSAQSGGSAKGLLSSSGGLLTKSASSVNEMKEIQSRLVLFQQSQSQPTSGAASSSHQSMQQERREQHSIQGLPGTERDSTGNQAKAKPKFPEFTSGYIRPIAEREKCSSSQREWGTGGTLRQSFAVRSSGGEMSEWPIGGVAQAASERSVPLGKRRGGRRDHLLSLPLSAVNAHTGSAEGISMNLSSDALFAGGSLTRGAISASASAGPVQRCTSSIATPCGSRSNLAVKCKHSQAQTGGTGEGRSQSQSQLLTRSSSRAGGPPHSLASSSLRFELEGPGGGGLRGMGSRSLRTDESLAGLLGDPRLGSASSSIAGGASFHRYSHTLGGGRCEAGDDDDEEEGSVSGVSIISYPTVSRDAGSILPILDLPDGPMLRAAAAGGWQLMPEGISARDWVLMMKEANEMLKKSASSSSSATAGTAGGAGGTQAGQTRGGLGSSGSRMGPGGGPRGGAHQQQQQHQAPTGPPPLIDDLIEENRQEWGLLPLNLPGPRRSEGAFARTGGDTPHRSSRSVRTSASLGQSVLDSLGGSLNIEPGERVGRRHRMYRKPKRGKGKQGEESSSSKANRETTAEAEGVSSQSLSLSFLQSGGRPQSASLGLGGCGGTPVSPAASTASIDCAASDCPRGHRQKRTPNSCPRWSSSRTREGMGGECLETSARVSESLTGSSHLKSGGQKGKGKGMWHLRFEAFGTGGFMKTDGKQSKWFRRSFHTDHDERASLPSDIDLHLAHVSLEFAPSSRLPHSQQGGSRLLSLRGKGRRREGDSAFHVFKGRAYPGDLDRSDYDAPPYKVPFQSASQQTRGVSVEGEGGEEDREADAGAVLHETFLRTQETEEGDGKVSSQIPPVSNDNDKERERDEVPQVAKSPVEDGDKEKEPEEKAVSEDPVAGSGGKSRGSRKSRKTRQKKSAAAAAAVAETEMEKEKETPESQKEENGVTSVPVSPPDHSAQPPGDPPSVFPRSPDSRLCRWAPKKVSDLKEAKTVDDASCNGHRFAVESGEVACSLSKETDGPNLVPSGNCSVSGSAPPVSTKGIPVSISEGGSGERARGCVDETQSTTKAD</sequence>
<feature type="compositionally biased region" description="Gly residues" evidence="1">
    <location>
        <begin position="1275"/>
        <end position="1286"/>
    </location>
</feature>
<feature type="compositionally biased region" description="Low complexity" evidence="1">
    <location>
        <begin position="381"/>
        <end position="400"/>
    </location>
</feature>
<feature type="region of interest" description="Disordered" evidence="1">
    <location>
        <begin position="1499"/>
        <end position="1683"/>
    </location>
</feature>
<reference evidence="3" key="1">
    <citation type="submission" date="2014-11" db="EMBL/GenBank/DDBJ databases">
        <title>Molecular phylogeny of cliff fern family Woodsiaceae with morphological implications.</title>
        <authorList>
            <person name="Shao Y.-Z."/>
            <person name="Wei R."/>
            <person name="Zhang X.-C."/>
        </authorList>
    </citation>
    <scope>NUCLEOTIDE SEQUENCE</scope>
</reference>
<dbReference type="PANTHER" id="PTHR45979:SF30">
    <property type="entry name" value="NUCLEOTIDYLTRANSFERASE"/>
    <property type="match status" value="1"/>
</dbReference>
<feature type="compositionally biased region" description="Low complexity" evidence="1">
    <location>
        <begin position="3479"/>
        <end position="3488"/>
    </location>
</feature>
<feature type="compositionally biased region" description="Basic residues" evidence="1">
    <location>
        <begin position="3466"/>
        <end position="3478"/>
    </location>
</feature>
<feature type="compositionally biased region" description="Basic and acidic residues" evidence="1">
    <location>
        <begin position="2408"/>
        <end position="2423"/>
    </location>
</feature>
<feature type="compositionally biased region" description="Gly residues" evidence="1">
    <location>
        <begin position="2993"/>
        <end position="3024"/>
    </location>
</feature>
<feature type="compositionally biased region" description="Basic and acidic residues" evidence="1">
    <location>
        <begin position="3421"/>
        <end position="3431"/>
    </location>
</feature>
<feature type="compositionally biased region" description="Pro residues" evidence="1">
    <location>
        <begin position="1045"/>
        <end position="1066"/>
    </location>
</feature>
<dbReference type="InterPro" id="IPR058920">
    <property type="entry name" value="PAP-OAS1-bd-rel"/>
</dbReference>
<feature type="compositionally biased region" description="Acidic residues" evidence="1">
    <location>
        <begin position="751"/>
        <end position="760"/>
    </location>
</feature>
<dbReference type="InterPro" id="IPR058921">
    <property type="entry name" value="PAP/OAS1-rel"/>
</dbReference>
<feature type="compositionally biased region" description="Low complexity" evidence="1">
    <location>
        <begin position="1980"/>
        <end position="2011"/>
    </location>
</feature>
<feature type="compositionally biased region" description="Basic residues" evidence="1">
    <location>
        <begin position="3113"/>
        <end position="3127"/>
    </location>
</feature>
<feature type="compositionally biased region" description="Polar residues" evidence="1">
    <location>
        <begin position="3411"/>
        <end position="3420"/>
    </location>
</feature>
<feature type="compositionally biased region" description="Basic and acidic residues" evidence="1">
    <location>
        <begin position="333"/>
        <end position="346"/>
    </location>
</feature>